<reference evidence="1 2" key="1">
    <citation type="journal article" date="2017" name="Genome Announc.">
        <title>Draft Genome Sequence of Romboutsia maritimum sp. nov. Strain CCRI-22766(T), Isolated from Coastal Estuarine Mud.</title>
        <authorList>
            <person name="Maheux A.F."/>
            <person name="Boudreau D.K."/>
            <person name="Berube E."/>
            <person name="Boissinot M."/>
            <person name="Raymond F."/>
            <person name="Brodeur S."/>
            <person name="Corbeil J."/>
            <person name="Brightwell G."/>
            <person name="Broda D."/>
            <person name="Omar R.F."/>
            <person name="Bergeron M.G."/>
        </authorList>
    </citation>
    <scope>NUCLEOTIDE SEQUENCE [LARGE SCALE GENOMIC DNA]</scope>
    <source>
        <strain evidence="1 2">CCRI-22766</strain>
    </source>
</reference>
<evidence type="ECO:0000313" key="1">
    <source>
        <dbReference type="EMBL" id="RDY22878.1"/>
    </source>
</evidence>
<dbReference type="AlphaFoldDB" id="A0A371IQY5"/>
<evidence type="ECO:0000313" key="2">
    <source>
        <dbReference type="Proteomes" id="UP000243494"/>
    </source>
</evidence>
<dbReference type="Proteomes" id="UP000243494">
    <property type="component" value="Unassembled WGS sequence"/>
</dbReference>
<dbReference type="RefSeq" id="WP_095405386.1">
    <property type="nucleotide sequence ID" value="NZ_NOJZ02000024.1"/>
</dbReference>
<sequence>MGELEELKIILREESSPFFTDEELEFYLTKNEGDMNDTAYECLLLKAEDDSISLPGGLQLANNSQYWLRLAKKYKRNGSRCL</sequence>
<dbReference type="OrthoDB" id="1754873at2"/>
<proteinExistence type="predicted"/>
<dbReference type="EMBL" id="NOJZ02000024">
    <property type="protein sequence ID" value="RDY22878.1"/>
    <property type="molecule type" value="Genomic_DNA"/>
</dbReference>
<gene>
    <name evidence="1" type="ORF">CHF27_011200</name>
</gene>
<name>A0A371IQY5_9FIRM</name>
<comment type="caution">
    <text evidence="1">The sequence shown here is derived from an EMBL/GenBank/DDBJ whole genome shotgun (WGS) entry which is preliminary data.</text>
</comment>
<keyword evidence="2" id="KW-1185">Reference proteome</keyword>
<organism evidence="1 2">
    <name type="scientific">Romboutsia maritimum</name>
    <dbReference type="NCBI Taxonomy" id="2020948"/>
    <lineage>
        <taxon>Bacteria</taxon>
        <taxon>Bacillati</taxon>
        <taxon>Bacillota</taxon>
        <taxon>Clostridia</taxon>
        <taxon>Peptostreptococcales</taxon>
        <taxon>Peptostreptococcaceae</taxon>
        <taxon>Romboutsia</taxon>
    </lineage>
</organism>
<accession>A0A371IQY5</accession>
<protein>
    <submittedName>
        <fullName evidence="1">Uncharacterized protein</fullName>
    </submittedName>
</protein>